<dbReference type="Gene3D" id="3.40.50.300">
    <property type="entry name" value="P-loop containing nucleotide triphosphate hydrolases"/>
    <property type="match status" value="1"/>
</dbReference>
<feature type="domain" description="Protein kinase" evidence="10">
    <location>
        <begin position="1"/>
        <end position="188"/>
    </location>
</feature>
<dbReference type="InterPro" id="IPR036890">
    <property type="entry name" value="HATPase_C_sf"/>
</dbReference>
<evidence type="ECO:0000259" key="11">
    <source>
        <dbReference type="PROSITE" id="PS50109"/>
    </source>
</evidence>
<name>A0A3N4LU89_9PEZI</name>
<dbReference type="Gene3D" id="3.30.565.10">
    <property type="entry name" value="Histidine kinase-like ATPase, C-terminal domain"/>
    <property type="match status" value="1"/>
</dbReference>
<dbReference type="PANTHER" id="PTHR45339">
    <property type="entry name" value="HYBRID SIGNAL TRANSDUCTION HISTIDINE KINASE J"/>
    <property type="match status" value="1"/>
</dbReference>
<dbReference type="InterPro" id="IPR004358">
    <property type="entry name" value="Sig_transdc_His_kin-like_C"/>
</dbReference>
<dbReference type="GO" id="GO:0005524">
    <property type="term" value="F:ATP binding"/>
    <property type="evidence" value="ECO:0007669"/>
    <property type="project" value="UniProtKB-KW"/>
</dbReference>
<dbReference type="InterPro" id="IPR027417">
    <property type="entry name" value="P-loop_NTPase"/>
</dbReference>
<dbReference type="Pfam" id="PF02518">
    <property type="entry name" value="HATPase_c"/>
    <property type="match status" value="1"/>
</dbReference>
<dbReference type="Pfam" id="PF00072">
    <property type="entry name" value="Response_reg"/>
    <property type="match status" value="1"/>
</dbReference>
<dbReference type="PROSITE" id="PS50110">
    <property type="entry name" value="RESPONSE_REGULATORY"/>
    <property type="match status" value="1"/>
</dbReference>
<accession>A0A3N4LU89</accession>
<comment type="catalytic activity">
    <reaction evidence="1">
        <text>ATP + protein L-histidine = ADP + protein N-phospho-L-histidine.</text>
        <dbReference type="EC" id="2.7.13.3"/>
    </reaction>
</comment>
<dbReference type="GO" id="GO:0000155">
    <property type="term" value="F:phosphorelay sensor kinase activity"/>
    <property type="evidence" value="ECO:0007669"/>
    <property type="project" value="InterPro"/>
</dbReference>
<dbReference type="InParanoid" id="A0A3N4LU89"/>
<dbReference type="Gene3D" id="3.30.450.40">
    <property type="match status" value="1"/>
</dbReference>
<evidence type="ECO:0000256" key="3">
    <source>
        <dbReference type="ARBA" id="ARBA00022553"/>
    </source>
</evidence>
<evidence type="ECO:0000313" key="14">
    <source>
        <dbReference type="Proteomes" id="UP000267821"/>
    </source>
</evidence>
<evidence type="ECO:0000313" key="13">
    <source>
        <dbReference type="EMBL" id="RPB26466.1"/>
    </source>
</evidence>
<dbReference type="SUPFAM" id="SSF56112">
    <property type="entry name" value="Protein kinase-like (PK-like)"/>
    <property type="match status" value="1"/>
</dbReference>
<keyword evidence="14" id="KW-1185">Reference proteome</keyword>
<evidence type="ECO:0000259" key="12">
    <source>
        <dbReference type="PROSITE" id="PS50110"/>
    </source>
</evidence>
<dbReference type="Proteomes" id="UP000267821">
    <property type="component" value="Unassembled WGS sequence"/>
</dbReference>
<dbReference type="FunFam" id="3.30.565.10:FF:000010">
    <property type="entry name" value="Sensor histidine kinase RcsC"/>
    <property type="match status" value="1"/>
</dbReference>
<dbReference type="SUPFAM" id="SSF47384">
    <property type="entry name" value="Homodimeric domain of signal transducing histidine kinase"/>
    <property type="match status" value="1"/>
</dbReference>
<dbReference type="InterPro" id="IPR003661">
    <property type="entry name" value="HisK_dim/P_dom"/>
</dbReference>
<dbReference type="InterPro" id="IPR011009">
    <property type="entry name" value="Kinase-like_dom_sf"/>
</dbReference>
<dbReference type="Pfam" id="PF00069">
    <property type="entry name" value="Pkinase"/>
    <property type="match status" value="1"/>
</dbReference>
<evidence type="ECO:0000259" key="10">
    <source>
        <dbReference type="PROSITE" id="PS50011"/>
    </source>
</evidence>
<keyword evidence="5" id="KW-0547">Nucleotide-binding</keyword>
<dbReference type="Pfam" id="PF13191">
    <property type="entry name" value="AAA_16"/>
    <property type="match status" value="1"/>
</dbReference>
<dbReference type="InterPro" id="IPR000719">
    <property type="entry name" value="Prot_kinase_dom"/>
</dbReference>
<dbReference type="InterPro" id="IPR003018">
    <property type="entry name" value="GAF"/>
</dbReference>
<dbReference type="OrthoDB" id="60033at2759"/>
<dbReference type="PANTHER" id="PTHR45339:SF5">
    <property type="entry name" value="HISTIDINE KINASE"/>
    <property type="match status" value="1"/>
</dbReference>
<dbReference type="CDD" id="cd16922">
    <property type="entry name" value="HATPase_EvgS-ArcB-TorS-like"/>
    <property type="match status" value="1"/>
</dbReference>
<keyword evidence="3 9" id="KW-0597">Phosphoprotein</keyword>
<evidence type="ECO:0000256" key="1">
    <source>
        <dbReference type="ARBA" id="ARBA00000085"/>
    </source>
</evidence>
<evidence type="ECO:0000256" key="8">
    <source>
        <dbReference type="ARBA" id="ARBA00023012"/>
    </source>
</evidence>
<dbReference type="SMART" id="SM00448">
    <property type="entry name" value="REC"/>
    <property type="match status" value="1"/>
</dbReference>
<dbReference type="Gene3D" id="3.40.50.2300">
    <property type="match status" value="1"/>
</dbReference>
<dbReference type="EC" id="2.7.13.3" evidence="2"/>
<dbReference type="SUPFAM" id="SSF55781">
    <property type="entry name" value="GAF domain-like"/>
    <property type="match status" value="1"/>
</dbReference>
<dbReference type="EMBL" id="ML121534">
    <property type="protein sequence ID" value="RPB26466.1"/>
    <property type="molecule type" value="Genomic_DNA"/>
</dbReference>
<dbReference type="InterPro" id="IPR001789">
    <property type="entry name" value="Sig_transdc_resp-reg_receiver"/>
</dbReference>
<evidence type="ECO:0000256" key="6">
    <source>
        <dbReference type="ARBA" id="ARBA00022777"/>
    </source>
</evidence>
<evidence type="ECO:0000256" key="7">
    <source>
        <dbReference type="ARBA" id="ARBA00022840"/>
    </source>
</evidence>
<keyword evidence="4" id="KW-0808">Transferase</keyword>
<feature type="modified residue" description="4-aspartylphosphate" evidence="9">
    <location>
        <position position="1903"/>
    </location>
</feature>
<dbReference type="PRINTS" id="PR00344">
    <property type="entry name" value="BCTRLSENSOR"/>
</dbReference>
<dbReference type="PROSITE" id="PS50011">
    <property type="entry name" value="PROTEIN_KINASE_DOM"/>
    <property type="match status" value="1"/>
</dbReference>
<evidence type="ECO:0000256" key="2">
    <source>
        <dbReference type="ARBA" id="ARBA00012438"/>
    </source>
</evidence>
<protein>
    <recommendedName>
        <fullName evidence="2">histidine kinase</fullName>
        <ecNumber evidence="2">2.7.13.3</ecNumber>
    </recommendedName>
</protein>
<dbReference type="InterPro" id="IPR036097">
    <property type="entry name" value="HisK_dim/P_sf"/>
</dbReference>
<evidence type="ECO:0000256" key="4">
    <source>
        <dbReference type="ARBA" id="ARBA00022679"/>
    </source>
</evidence>
<dbReference type="InterPro" id="IPR029016">
    <property type="entry name" value="GAF-like_dom_sf"/>
</dbReference>
<organism evidence="13 14">
    <name type="scientific">Terfezia boudieri ATCC MYA-4762</name>
    <dbReference type="NCBI Taxonomy" id="1051890"/>
    <lineage>
        <taxon>Eukaryota</taxon>
        <taxon>Fungi</taxon>
        <taxon>Dikarya</taxon>
        <taxon>Ascomycota</taxon>
        <taxon>Pezizomycotina</taxon>
        <taxon>Pezizomycetes</taxon>
        <taxon>Pezizales</taxon>
        <taxon>Pezizaceae</taxon>
        <taxon>Terfezia</taxon>
    </lineage>
</organism>
<feature type="domain" description="Histidine kinase" evidence="11">
    <location>
        <begin position="1475"/>
        <end position="1697"/>
    </location>
</feature>
<dbReference type="Gene3D" id="1.10.287.130">
    <property type="match status" value="1"/>
</dbReference>
<dbReference type="SMART" id="SM00387">
    <property type="entry name" value="HATPase_c"/>
    <property type="match status" value="1"/>
</dbReference>
<dbReference type="SMART" id="SM00388">
    <property type="entry name" value="HisKA"/>
    <property type="match status" value="1"/>
</dbReference>
<keyword evidence="7" id="KW-0067">ATP-binding</keyword>
<proteinExistence type="predicted"/>
<dbReference type="SMART" id="SM00220">
    <property type="entry name" value="S_TKc"/>
    <property type="match status" value="1"/>
</dbReference>
<dbReference type="FunFam" id="1.10.287.130:FF:000002">
    <property type="entry name" value="Two-component osmosensing histidine kinase"/>
    <property type="match status" value="1"/>
</dbReference>
<dbReference type="InterPro" id="IPR011006">
    <property type="entry name" value="CheY-like_superfamily"/>
</dbReference>
<evidence type="ECO:0000256" key="9">
    <source>
        <dbReference type="PROSITE-ProRule" id="PRU00169"/>
    </source>
</evidence>
<dbReference type="Pfam" id="PF00512">
    <property type="entry name" value="HisKA"/>
    <property type="match status" value="1"/>
</dbReference>
<dbReference type="InterPro" id="IPR005467">
    <property type="entry name" value="His_kinase_dom"/>
</dbReference>
<dbReference type="CDD" id="cd17546">
    <property type="entry name" value="REC_hyHK_CKI1_RcsC-like"/>
    <property type="match status" value="1"/>
</dbReference>
<evidence type="ECO:0000256" key="5">
    <source>
        <dbReference type="ARBA" id="ARBA00022741"/>
    </source>
</evidence>
<dbReference type="Pfam" id="PF25503">
    <property type="entry name" value="TPR_CHK1"/>
    <property type="match status" value="1"/>
</dbReference>
<dbReference type="SUPFAM" id="SSF55874">
    <property type="entry name" value="ATPase domain of HSP90 chaperone/DNA topoisomerase II/histidine kinase"/>
    <property type="match status" value="1"/>
</dbReference>
<dbReference type="STRING" id="1051890.A0A3N4LU89"/>
<keyword evidence="8" id="KW-0902">Two-component regulatory system</keyword>
<keyword evidence="6" id="KW-0418">Kinase</keyword>
<dbReference type="SUPFAM" id="SSF52172">
    <property type="entry name" value="CheY-like"/>
    <property type="match status" value="1"/>
</dbReference>
<dbReference type="CDD" id="cd00082">
    <property type="entry name" value="HisKA"/>
    <property type="match status" value="1"/>
</dbReference>
<dbReference type="Gene3D" id="1.10.510.10">
    <property type="entry name" value="Transferase(Phosphotransferase) domain 1"/>
    <property type="match status" value="1"/>
</dbReference>
<dbReference type="PROSITE" id="PS50109">
    <property type="entry name" value="HIS_KIN"/>
    <property type="match status" value="1"/>
</dbReference>
<dbReference type="InterPro" id="IPR041664">
    <property type="entry name" value="AAA_16"/>
</dbReference>
<gene>
    <name evidence="13" type="ORF">L211DRAFT_781232</name>
</gene>
<dbReference type="SUPFAM" id="SSF52540">
    <property type="entry name" value="P-loop containing nucleoside triphosphate hydrolases"/>
    <property type="match status" value="1"/>
</dbReference>
<reference evidence="13 14" key="1">
    <citation type="journal article" date="2018" name="Nat. Ecol. Evol.">
        <title>Pezizomycetes genomes reveal the molecular basis of ectomycorrhizal truffle lifestyle.</title>
        <authorList>
            <person name="Murat C."/>
            <person name="Payen T."/>
            <person name="Noel B."/>
            <person name="Kuo A."/>
            <person name="Morin E."/>
            <person name="Chen J."/>
            <person name="Kohler A."/>
            <person name="Krizsan K."/>
            <person name="Balestrini R."/>
            <person name="Da Silva C."/>
            <person name="Montanini B."/>
            <person name="Hainaut M."/>
            <person name="Levati E."/>
            <person name="Barry K.W."/>
            <person name="Belfiori B."/>
            <person name="Cichocki N."/>
            <person name="Clum A."/>
            <person name="Dockter R.B."/>
            <person name="Fauchery L."/>
            <person name="Guy J."/>
            <person name="Iotti M."/>
            <person name="Le Tacon F."/>
            <person name="Lindquist E.A."/>
            <person name="Lipzen A."/>
            <person name="Malagnac F."/>
            <person name="Mello A."/>
            <person name="Molinier V."/>
            <person name="Miyauchi S."/>
            <person name="Poulain J."/>
            <person name="Riccioni C."/>
            <person name="Rubini A."/>
            <person name="Sitrit Y."/>
            <person name="Splivallo R."/>
            <person name="Traeger S."/>
            <person name="Wang M."/>
            <person name="Zifcakova L."/>
            <person name="Wipf D."/>
            <person name="Zambonelli A."/>
            <person name="Paolocci F."/>
            <person name="Nowrousian M."/>
            <person name="Ottonello S."/>
            <person name="Baldrian P."/>
            <person name="Spatafora J.W."/>
            <person name="Henrissat B."/>
            <person name="Nagy L.G."/>
            <person name="Aury J.M."/>
            <person name="Wincker P."/>
            <person name="Grigoriev I.V."/>
            <person name="Bonfante P."/>
            <person name="Martin F.M."/>
        </authorList>
    </citation>
    <scope>NUCLEOTIDE SEQUENCE [LARGE SCALE GENOMIC DNA]</scope>
    <source>
        <strain evidence="13 14">ATCC MYA-4762</strain>
    </source>
</reference>
<sequence>MIRQQLHEAAKHRTKPEIIKILTIISSVVSVLVDTHRIGITHNNINSFTILVTKNGKGKLSGWHLASRFEREEAARSSGQSLIKDNLAPLQYIAPECTGRMNRSVDYRADFYSLGVTLYEICVGFLPFRSTDPLELIHQHIAQQPIPPHEINPTIPVVLSTVIMKLLMKNAEDRYQTASGLKADLDSICKRLTKNEPLDTTKVGELDDTSQFIVPEKLYGREADVGKLELAYEKVTKNGGCSVVMVSGTSGIGKSRLVNELQRKVVENKGYFTTSKFDQYKRGFSFFTLVQTLQDLVRQALSESVTSLHKWRVDTSKAFEETKDAGVLMDVIPEIKILLGEGYNFEPIVTLGPSERENRFKSVFIKLLAVFARRGLVVFLDDLQWCSGSEVNLINTIIREAARSGSGDTGAMQKILLIGAYREGGVCADHPVSGMLDFFREETKVEVIDITLGPLDQDSVGKMIGDTLHRIPHLLNTDGPAAGPDMQTLTELVFLRTGGNAFFVTQLLKSLHRDGHIIFDFEAKKWRFSLSGVDAEGLPPTIVDLLVKQMRALDDETRSELIVASFLGGIRIGLDMLAWACGKELEETADGLWGALEAGLILPTSSSYKMLNLERKISLRNMDEEAITISYRFLHDRVQQAAYSLVALDERAALHKQIGERLLAKVSESQLDSILYEIVNQLNHWLSPLSREERVRLMELNLRAGRKAMSATAFSAALEYFQVAKALLDAADEERLETYGAIDSMAFDINLSLIEGYFAQYNYEESIRLVESILPRCFKPRDRVRCLMQKMNCLLAQGKLHETIVTGLLGLSTLGWEVPIDDDEARIHAAMMRPRIMLDVSQIRAIAQMHTLQEENLNLLQEIISIIILPVYMARPVLLPSVCFTSVAISLEYGISTAGAYAMLMSGVILGSEGTQENLQRSYHYGKLAIQLIEKESPPPAIAPAIYQVYAGHIGVFHQPMNDVLRYLQQAASIGQAVFNVDYTCFALAEIPFFGMFAGEPLGAIHAKMLLNKPSIRKYKQNFGQWWLDMPLQFVLNLRGQNSSDRDQSPKDRDPLNFAGELLGTNEDIDRMISGESMSHGYMFSMLRLVIATIFNKYEVAADLATNYCEPLNEAMVGTLYCALTEFYSAVAFLDLPPEKLTEQQRHMLARNIKDVREWSCNAKGTFLHKSIFLEAESARVAGEDHFKILDKYEEAIALANRVGYWHDAAFINERCSLWLRKFSRKRSLPFLREAYRLYATWNANAKLLELRTKYPDDLFLREHDDRYSQASSLKNDATTLGSELDFRTVLKASLVISEGIHLEEVVVKLMKSVLQTAGADYGVLILREDGDLHIETVGSIDTVDILEHEKLHQRPDLVPVSVVNIVANLGEQIVRDSEDSKFDTTYGRDNYFRDKRPKSVLCMPIQNQLKTMGVLYLENKLVNHAFTRQRQELLNLLCTQAAVTIDKARLYRQMELAKRAAEEATAEKSTFLANMSHEIRTPFNALLSCSIFLLDTELSQQQREYVETIKNSAVLTLQIIDGILDFSKIEHGVIELQISPFSLRETIESSLQLVSEPAATKNLELAYSNLCPNINMVLGDRTRFRQCVVNLIGNSVKFTDSGHILVTTKAEKLPDSNKYKIVVSVEDTGIGIPKQGFSKLFRAFSQVDSSARRIYGGTGLGLAISKKLAEMMGGDIWFESDEGRGSTFFFSIVAEVIEKTIEPDKRLVGKRAIVADTHPISSSIMCRELEVEGLITTRTSSIDATIRAMRDNGPGFYSFALVDISIDKTCAICDRMAEIDPKIRIVVMSGFGANISAGTQSKNIGRTFVRPAPRWRYMQSILEVSDSNNRKAPDLDTLKMLATHYPLKILLAEDNAVNTKVALQHLKRMGYSAEHAKDGVEALEKCSMAAEKGEQFDVILMDVQMPRKDGIQASAELYTLYPNNRDRPTIIALTANATAGDKEKCMEAGMTSHIPKPILPEELARALKSVVPLKMKD</sequence>
<dbReference type="InterPro" id="IPR003594">
    <property type="entry name" value="HATPase_dom"/>
</dbReference>
<dbReference type="SMART" id="SM00065">
    <property type="entry name" value="GAF"/>
    <property type="match status" value="1"/>
</dbReference>
<dbReference type="Pfam" id="PF01590">
    <property type="entry name" value="GAF"/>
    <property type="match status" value="1"/>
</dbReference>
<feature type="domain" description="Response regulatory" evidence="12">
    <location>
        <begin position="1849"/>
        <end position="1972"/>
    </location>
</feature>